<feature type="domain" description="Protein kinase" evidence="3">
    <location>
        <begin position="111"/>
        <end position="409"/>
    </location>
</feature>
<dbReference type="InterPro" id="IPR011009">
    <property type="entry name" value="Kinase-like_dom_sf"/>
</dbReference>
<reference evidence="4" key="1">
    <citation type="submission" date="2020-11" db="EMBL/GenBank/DDBJ databases">
        <authorList>
            <person name="Tran Van P."/>
        </authorList>
    </citation>
    <scope>NUCLEOTIDE SEQUENCE</scope>
</reference>
<dbReference type="EC" id="2.7.11.1" evidence="1"/>
<evidence type="ECO:0000256" key="1">
    <source>
        <dbReference type="ARBA" id="ARBA00012513"/>
    </source>
</evidence>
<organism evidence="4">
    <name type="scientific">Timema tahoe</name>
    <dbReference type="NCBI Taxonomy" id="61484"/>
    <lineage>
        <taxon>Eukaryota</taxon>
        <taxon>Metazoa</taxon>
        <taxon>Ecdysozoa</taxon>
        <taxon>Arthropoda</taxon>
        <taxon>Hexapoda</taxon>
        <taxon>Insecta</taxon>
        <taxon>Pterygota</taxon>
        <taxon>Neoptera</taxon>
        <taxon>Polyneoptera</taxon>
        <taxon>Phasmatodea</taxon>
        <taxon>Timematodea</taxon>
        <taxon>Timematoidea</taxon>
        <taxon>Timematidae</taxon>
        <taxon>Timema</taxon>
    </lineage>
</organism>
<dbReference type="InterPro" id="IPR050235">
    <property type="entry name" value="CK1_Ser-Thr_kinase"/>
</dbReference>
<sequence length="699" mass="79910">MTLERIFWPESSLRHDCNVLCSIVRVIYRVTIAIKKAHIYLCFPCKQFPGMLTFEAGIVVRKTDNSLVLIMPRRPSETECDNKKKVSHNGTRLPDPIREGEVFTDSSQKQWRIGRSIGVGGFGEIYLGCSFNSGGLDTCWCPAQTPANASDNTAKPVSLDTPSVIKVEPHQNGPLFVEMNFYVRSAKPSLIEEWKQQKGLTHLGLSPYHGSGSHVYLGERYRFIVIERFGPDLNKLFLQSNRRFHLKTVLYLGVQILDALEYIHSKGYCHADIKGSNLLLGHRKGAEHQVHLLDFGLAIRFAKNGRHVEFWQDERRAHDGTLEFTSRDAHHGAHSRRGDLETLGYNLLQWLCGRLPWEDAATIVDPEYVHLQKKTFMNNIPQLMRRCFPHSQSPAVMEQYLKYVNSLGFETKPDYSHCRKLLRQGIKDSHFVDDGKLVFGANPKVPLTKKRPMKRKSAEEPENMCDLKPRKMSRNILRQPCVAHNFNRMTRNSMVSPVLRSHQFDWAKVLSSNPEKILFPEKKKTLLTTVTPGSRVAHKIRRRLLSAAQDKEGDDPALVEGPYPREEDVLRNPTPAMQEVMSRLRQKVTPTPTWVQKHKADSRCVSPVERPRPLSSSRYRLPLTPAMEWVIKRRELLKEQTIRTTRSVSAARRKSVTLTSKTMAIVSSVAKKRTIPRSSQVRKKTLSPRVLRKSTALRG</sequence>
<dbReference type="EMBL" id="OE001660">
    <property type="protein sequence ID" value="CAD7457326.1"/>
    <property type="molecule type" value="Genomic_DNA"/>
</dbReference>
<dbReference type="Pfam" id="PF00069">
    <property type="entry name" value="Pkinase"/>
    <property type="match status" value="1"/>
</dbReference>
<dbReference type="GO" id="GO:0004674">
    <property type="term" value="F:protein serine/threonine kinase activity"/>
    <property type="evidence" value="ECO:0007669"/>
    <property type="project" value="UniProtKB-EC"/>
</dbReference>
<dbReference type="GO" id="GO:0005524">
    <property type="term" value="F:ATP binding"/>
    <property type="evidence" value="ECO:0007669"/>
    <property type="project" value="InterPro"/>
</dbReference>
<feature type="region of interest" description="Disordered" evidence="2">
    <location>
        <begin position="549"/>
        <end position="569"/>
    </location>
</feature>
<name>A0A7R9NUY5_9NEOP</name>
<dbReference type="SMART" id="SM00220">
    <property type="entry name" value="S_TKc"/>
    <property type="match status" value="1"/>
</dbReference>
<evidence type="ECO:0000313" key="4">
    <source>
        <dbReference type="EMBL" id="CAD7457326.1"/>
    </source>
</evidence>
<dbReference type="CDD" id="cd14015">
    <property type="entry name" value="STKc_VRK"/>
    <property type="match status" value="1"/>
</dbReference>
<dbReference type="PANTHER" id="PTHR11909">
    <property type="entry name" value="CASEIN KINASE-RELATED"/>
    <property type="match status" value="1"/>
</dbReference>
<evidence type="ECO:0000256" key="2">
    <source>
        <dbReference type="SAM" id="MobiDB-lite"/>
    </source>
</evidence>
<dbReference type="PROSITE" id="PS00108">
    <property type="entry name" value="PROTEIN_KINASE_ST"/>
    <property type="match status" value="1"/>
</dbReference>
<accession>A0A7R9NUY5</accession>
<dbReference type="InterPro" id="IPR000719">
    <property type="entry name" value="Prot_kinase_dom"/>
</dbReference>
<protein>
    <recommendedName>
        <fullName evidence="1">non-specific serine/threonine protein kinase</fullName>
        <ecNumber evidence="1">2.7.11.1</ecNumber>
    </recommendedName>
</protein>
<dbReference type="Gene3D" id="1.10.510.10">
    <property type="entry name" value="Transferase(Phosphotransferase) domain 1"/>
    <property type="match status" value="1"/>
</dbReference>
<dbReference type="SUPFAM" id="SSF56112">
    <property type="entry name" value="Protein kinase-like (PK-like)"/>
    <property type="match status" value="1"/>
</dbReference>
<dbReference type="InterPro" id="IPR008271">
    <property type="entry name" value="Ser/Thr_kinase_AS"/>
</dbReference>
<gene>
    <name evidence="4" type="ORF">TTEB3V08_LOCUS5324</name>
</gene>
<feature type="region of interest" description="Disordered" evidence="2">
    <location>
        <begin position="443"/>
        <end position="462"/>
    </location>
</feature>
<proteinExistence type="predicted"/>
<evidence type="ECO:0000259" key="3">
    <source>
        <dbReference type="PROSITE" id="PS50011"/>
    </source>
</evidence>
<dbReference type="PROSITE" id="PS50011">
    <property type="entry name" value="PROTEIN_KINASE_DOM"/>
    <property type="match status" value="1"/>
</dbReference>
<dbReference type="AlphaFoldDB" id="A0A7R9NUY5"/>